<reference evidence="3 4" key="1">
    <citation type="journal article" date="2011" name="Cell">
        <title>Insight into structure and assembly of the nuclear pore complex by utilizing the genome of a eukaryotic thermophile.</title>
        <authorList>
            <person name="Amlacher S."/>
            <person name="Sarges P."/>
            <person name="Flemming D."/>
            <person name="van Noort V."/>
            <person name="Kunze R."/>
            <person name="Devos D.P."/>
            <person name="Arumugam M."/>
            <person name="Bork P."/>
            <person name="Hurt E."/>
        </authorList>
    </citation>
    <scope>NUCLEOTIDE SEQUENCE [LARGE SCALE GENOMIC DNA]</scope>
    <source>
        <strain evidence="4">DSM 1495 / CBS 144.50 / IMI 039719</strain>
    </source>
</reference>
<dbReference type="OMA" id="AFHENAQ"/>
<feature type="compositionally biased region" description="Polar residues" evidence="1">
    <location>
        <begin position="221"/>
        <end position="236"/>
    </location>
</feature>
<gene>
    <name evidence="3" type="ORF">CTHT_0030300</name>
</gene>
<dbReference type="InterPro" id="IPR036047">
    <property type="entry name" value="F-box-like_dom_sf"/>
</dbReference>
<evidence type="ECO:0000256" key="1">
    <source>
        <dbReference type="SAM" id="MobiDB-lite"/>
    </source>
</evidence>
<dbReference type="HOGENOM" id="CLU_019366_0_0_1"/>
<feature type="compositionally biased region" description="Basic and acidic residues" evidence="1">
    <location>
        <begin position="189"/>
        <end position="214"/>
    </location>
</feature>
<keyword evidence="4" id="KW-1185">Reference proteome</keyword>
<dbReference type="PROSITE" id="PS50181">
    <property type="entry name" value="FBOX"/>
    <property type="match status" value="1"/>
</dbReference>
<accession>G0S3R0</accession>
<dbReference type="RefSeq" id="XP_006693482.1">
    <property type="nucleotide sequence ID" value="XM_006693419.1"/>
</dbReference>
<proteinExistence type="predicted"/>
<dbReference type="AlphaFoldDB" id="G0S3R0"/>
<dbReference type="CDD" id="cd09917">
    <property type="entry name" value="F-box_SF"/>
    <property type="match status" value="1"/>
</dbReference>
<dbReference type="eggNOG" id="ENOG502RP4Z">
    <property type="taxonomic scope" value="Eukaryota"/>
</dbReference>
<dbReference type="SUPFAM" id="SSF81383">
    <property type="entry name" value="F-box domain"/>
    <property type="match status" value="1"/>
</dbReference>
<dbReference type="OrthoDB" id="3226064at2759"/>
<feature type="compositionally biased region" description="Acidic residues" evidence="1">
    <location>
        <begin position="650"/>
        <end position="672"/>
    </location>
</feature>
<name>G0S3R0_CHATD</name>
<protein>
    <recommendedName>
        <fullName evidence="2">F-box domain-containing protein</fullName>
    </recommendedName>
</protein>
<dbReference type="Gene3D" id="1.20.1280.50">
    <property type="match status" value="1"/>
</dbReference>
<dbReference type="Proteomes" id="UP000008066">
    <property type="component" value="Unassembled WGS sequence"/>
</dbReference>
<feature type="compositionally biased region" description="Low complexity" evidence="1">
    <location>
        <begin position="63"/>
        <end position="78"/>
    </location>
</feature>
<dbReference type="KEGG" id="cthr:CTHT_0030300"/>
<dbReference type="InterPro" id="IPR001810">
    <property type="entry name" value="F-box_dom"/>
</dbReference>
<feature type="domain" description="F-box" evidence="2">
    <location>
        <begin position="1"/>
        <end position="51"/>
    </location>
</feature>
<sequence>MLLTQLPPETIHNILRHVDPDDLPNVAQTCRALYNFVVDNNPLCREIYLREFDAFSNGTAARQSESSGSEQQQQQQQQQINYARELADLYKLKRLCSPTSKIEDEKRKAELPFVRDVVVRFLKRAVQTQYGGDSTTVRESRSSRSKTYPVSKNAEWLTTLFASSTAREAFLCRSFLWERARALAVEGKRPVRGERKSEGEVSEKKEDGEEKDNGEGSSSSQESMTRTGSNEMSPNCTCRRRSARNKSPKVLRRSEDPEVQAVYQASAHLHCLYGCSLASAVAPAVSIPICVHGRVVGRRIGASGGRGLYALACSKVYDLREYTPGTRWGPFLEQDDLTEGPKVDWEKVEAILIVLGTNIRHKGLEGWPIFQNFWGKPFAGVWPGSYIPWWKGKDKEEDRRELERTDPYGVSGNYSDFFAFNFPWRDNLPNDVPRPPIGVGEAMRLILMRTRVSRIEPPGPSDHPDYPVVHFVGFSRALDGSWDDNADADLRGTVRMTPEGEVWWTSYSIYNGEERWKSEGIQLGGIRSARGVVGNWFDKDYDPNGPCGPTAWWKVSDRVAKGEELQGTFLEDLLPIIDDAMAEYEHEGHEGDPDFEDEVFLEHGIDIGLHWGFDDGFGEDFDDTFGDEEHAWDLGYFDHGSFFDYMGGDLGDEEDGHEHEEDEEDEDEGDGW</sequence>
<evidence type="ECO:0000313" key="4">
    <source>
        <dbReference type="Proteomes" id="UP000008066"/>
    </source>
</evidence>
<dbReference type="GeneID" id="18257068"/>
<organism evidence="4">
    <name type="scientific">Chaetomium thermophilum (strain DSM 1495 / CBS 144.50 / IMI 039719)</name>
    <name type="common">Thermochaetoides thermophila</name>
    <dbReference type="NCBI Taxonomy" id="759272"/>
    <lineage>
        <taxon>Eukaryota</taxon>
        <taxon>Fungi</taxon>
        <taxon>Dikarya</taxon>
        <taxon>Ascomycota</taxon>
        <taxon>Pezizomycotina</taxon>
        <taxon>Sordariomycetes</taxon>
        <taxon>Sordariomycetidae</taxon>
        <taxon>Sordariales</taxon>
        <taxon>Chaetomiaceae</taxon>
        <taxon>Thermochaetoides</taxon>
    </lineage>
</organism>
<feature type="compositionally biased region" description="Basic residues" evidence="1">
    <location>
        <begin position="238"/>
        <end position="251"/>
    </location>
</feature>
<dbReference type="EMBL" id="GL988041">
    <property type="protein sequence ID" value="EGS21186.1"/>
    <property type="molecule type" value="Genomic_DNA"/>
</dbReference>
<dbReference type="SMART" id="SM00256">
    <property type="entry name" value="FBOX"/>
    <property type="match status" value="1"/>
</dbReference>
<evidence type="ECO:0000313" key="3">
    <source>
        <dbReference type="EMBL" id="EGS21186.1"/>
    </source>
</evidence>
<feature type="region of interest" description="Disordered" evidence="1">
    <location>
        <begin position="647"/>
        <end position="672"/>
    </location>
</feature>
<feature type="region of interest" description="Disordered" evidence="1">
    <location>
        <begin position="189"/>
        <end position="256"/>
    </location>
</feature>
<dbReference type="Pfam" id="PF12937">
    <property type="entry name" value="F-box-like"/>
    <property type="match status" value="1"/>
</dbReference>
<feature type="region of interest" description="Disordered" evidence="1">
    <location>
        <begin position="59"/>
        <end position="78"/>
    </location>
</feature>
<evidence type="ECO:0000259" key="2">
    <source>
        <dbReference type="PROSITE" id="PS50181"/>
    </source>
</evidence>